<dbReference type="Proteomes" id="UP000177947">
    <property type="component" value="Unassembled WGS sequence"/>
</dbReference>
<dbReference type="InterPro" id="IPR024414">
    <property type="entry name" value="Uncharacterised_PrgI"/>
</dbReference>
<comment type="caution">
    <text evidence="2">The sequence shown here is derived from an EMBL/GenBank/DDBJ whole genome shotgun (WGS) entry which is preliminary data.</text>
</comment>
<organism evidence="2 3">
    <name type="scientific">Candidatus Azambacteria bacterium RIFCSPLOWO2_01_FULL_37_9</name>
    <dbReference type="NCBI Taxonomy" id="1797297"/>
    <lineage>
        <taxon>Bacteria</taxon>
        <taxon>Candidatus Azamiibacteriota</taxon>
    </lineage>
</organism>
<evidence type="ECO:0000256" key="1">
    <source>
        <dbReference type="SAM" id="Phobius"/>
    </source>
</evidence>
<proteinExistence type="predicted"/>
<accession>A0A1F5C837</accession>
<feature type="transmembrane region" description="Helical" evidence="1">
    <location>
        <begin position="41"/>
        <end position="63"/>
    </location>
</feature>
<sequence length="159" mass="18520">MHAQVPQFIDIEDKIVGPFTLKQFGYLAGGSIAIGIMYTVFQFYIVIILGLPIIFLSLALAFYKINGRPFIFYLMSFFNFGLKQHIYIWEKPLEEYDIFIQQKTTEKQPLIFERITEFAQTSLKKAGWSLNVFGKKTVIPQTEISEQEEKYNESPQTRV</sequence>
<reference evidence="2 3" key="1">
    <citation type="journal article" date="2016" name="Nat. Commun.">
        <title>Thousands of microbial genomes shed light on interconnected biogeochemical processes in an aquifer system.</title>
        <authorList>
            <person name="Anantharaman K."/>
            <person name="Brown C.T."/>
            <person name="Hug L.A."/>
            <person name="Sharon I."/>
            <person name="Castelle C.J."/>
            <person name="Probst A.J."/>
            <person name="Thomas B.C."/>
            <person name="Singh A."/>
            <person name="Wilkins M.J."/>
            <person name="Karaoz U."/>
            <person name="Brodie E.L."/>
            <person name="Williams K.H."/>
            <person name="Hubbard S.S."/>
            <person name="Banfield J.F."/>
        </authorList>
    </citation>
    <scope>NUCLEOTIDE SEQUENCE [LARGE SCALE GENOMIC DNA]</scope>
</reference>
<dbReference type="Pfam" id="PF12666">
    <property type="entry name" value="PrgI"/>
    <property type="match status" value="1"/>
</dbReference>
<gene>
    <name evidence="2" type="ORF">A2907_01075</name>
</gene>
<keyword evidence="1" id="KW-0472">Membrane</keyword>
<keyword evidence="1" id="KW-1133">Transmembrane helix</keyword>
<feature type="transmembrane region" description="Helical" evidence="1">
    <location>
        <begin position="70"/>
        <end position="89"/>
    </location>
</feature>
<evidence type="ECO:0000313" key="2">
    <source>
        <dbReference type="EMBL" id="OGD39038.1"/>
    </source>
</evidence>
<evidence type="ECO:0008006" key="4">
    <source>
        <dbReference type="Google" id="ProtNLM"/>
    </source>
</evidence>
<name>A0A1F5C837_9BACT</name>
<protein>
    <recommendedName>
        <fullName evidence="4">PrgI family protein</fullName>
    </recommendedName>
</protein>
<keyword evidence="1" id="KW-0812">Transmembrane</keyword>
<dbReference type="AlphaFoldDB" id="A0A1F5C837"/>
<dbReference type="EMBL" id="MEYQ01000019">
    <property type="protein sequence ID" value="OGD39038.1"/>
    <property type="molecule type" value="Genomic_DNA"/>
</dbReference>
<evidence type="ECO:0000313" key="3">
    <source>
        <dbReference type="Proteomes" id="UP000177947"/>
    </source>
</evidence>